<feature type="transmembrane region" description="Helical" evidence="2">
    <location>
        <begin position="50"/>
        <end position="70"/>
    </location>
</feature>
<keyword evidence="2" id="KW-1133">Transmembrane helix</keyword>
<feature type="region of interest" description="Disordered" evidence="1">
    <location>
        <begin position="167"/>
        <end position="188"/>
    </location>
</feature>
<evidence type="ECO:0000313" key="3">
    <source>
        <dbReference type="EMBL" id="AZG45299.1"/>
    </source>
</evidence>
<reference evidence="3 4" key="1">
    <citation type="submission" date="2018-11" db="EMBL/GenBank/DDBJ databases">
        <title>Gordonia insulae sp. nov., isolated from an island soil.</title>
        <authorList>
            <person name="Kim Y.S."/>
            <person name="Kim S.B."/>
        </authorList>
    </citation>
    <scope>NUCLEOTIDE SEQUENCE [LARGE SCALE GENOMIC DNA]</scope>
    <source>
        <strain evidence="3 4">MMS17-SY073</strain>
    </source>
</reference>
<dbReference type="OrthoDB" id="4369514at2"/>
<dbReference type="KEGG" id="gom:D7316_01894"/>
<organism evidence="3 4">
    <name type="scientific">Gordonia insulae</name>
    <dbReference type="NCBI Taxonomy" id="2420509"/>
    <lineage>
        <taxon>Bacteria</taxon>
        <taxon>Bacillati</taxon>
        <taxon>Actinomycetota</taxon>
        <taxon>Actinomycetes</taxon>
        <taxon>Mycobacteriales</taxon>
        <taxon>Gordoniaceae</taxon>
        <taxon>Gordonia</taxon>
    </lineage>
</organism>
<keyword evidence="4" id="KW-1185">Reference proteome</keyword>
<gene>
    <name evidence="3" type="ORF">D7316_01894</name>
</gene>
<name>A0A3G8JLI0_9ACTN</name>
<evidence type="ECO:0000256" key="1">
    <source>
        <dbReference type="SAM" id="MobiDB-lite"/>
    </source>
</evidence>
<keyword evidence="2" id="KW-0472">Membrane</keyword>
<dbReference type="AlphaFoldDB" id="A0A3G8JLI0"/>
<protein>
    <submittedName>
        <fullName evidence="3">Uncharacterized protein</fullName>
    </submittedName>
</protein>
<dbReference type="EMBL" id="CP033972">
    <property type="protein sequence ID" value="AZG45299.1"/>
    <property type="molecule type" value="Genomic_DNA"/>
</dbReference>
<accession>A0A3G8JLI0</accession>
<evidence type="ECO:0000256" key="2">
    <source>
        <dbReference type="SAM" id="Phobius"/>
    </source>
</evidence>
<feature type="compositionally biased region" description="Low complexity" evidence="1">
    <location>
        <begin position="91"/>
        <end position="109"/>
    </location>
</feature>
<dbReference type="RefSeq" id="WP_124708028.1">
    <property type="nucleotide sequence ID" value="NZ_CP033972.1"/>
</dbReference>
<evidence type="ECO:0000313" key="4">
    <source>
        <dbReference type="Proteomes" id="UP000271469"/>
    </source>
</evidence>
<proteinExistence type="predicted"/>
<keyword evidence="2" id="KW-0812">Transmembrane</keyword>
<dbReference type="Proteomes" id="UP000271469">
    <property type="component" value="Chromosome"/>
</dbReference>
<feature type="region of interest" description="Disordered" evidence="1">
    <location>
        <begin position="78"/>
        <end position="110"/>
    </location>
</feature>
<sequence length="327" mass="32871">MTTSKTQKMRAGGLALGFVVAVGAATPVVPHAVAAPLDIAQDGDTEGSDWWWLLIPFLLIIVGLLLIWLFRRARMPRPDTSADGVREVALPTEPTPDGTTPDEMTPDEPTQIDAAADAGITPDVGAVDAPAGGDALKTSTAGTSAAATAGAAAAGAAMQARQGSVSTADADAGASEAVPGELDPDVSAGETVAAGDAGEAEAESDAETDAAAGFPAVRPFDDSPTEVLDLSTLKAEVDAAVAAEPVHVGDGVGTYLKAGEAVPVPIGAHLALDDPHEPPDGYPIKASADAGLYYPPDVSSFAEVTPQIWFASTSAAEAAHFARAESD</sequence>